<reference evidence="2 3" key="1">
    <citation type="submission" date="2020-01" db="EMBL/GenBank/DDBJ databases">
        <title>Vast differences in strain-level diversity in the gut microbiota of two closely related honey bee species.</title>
        <authorList>
            <person name="Ellegaard K.M."/>
            <person name="Suenami S."/>
            <person name="Miyazaki R."/>
            <person name="Engel P."/>
        </authorList>
    </citation>
    <scope>NUCLEOTIDE SEQUENCE [LARGE SCALE GENOMIC DNA]</scope>
    <source>
        <strain evidence="2 3">ESL0416</strain>
    </source>
</reference>
<gene>
    <name evidence="2" type="ORF">GYM71_05825</name>
</gene>
<accession>A0ABX8W9U7</accession>
<evidence type="ECO:0000313" key="2">
    <source>
        <dbReference type="EMBL" id="QYN52963.1"/>
    </source>
</evidence>
<evidence type="ECO:0000259" key="1">
    <source>
        <dbReference type="Pfam" id="PF00561"/>
    </source>
</evidence>
<keyword evidence="2" id="KW-0378">Hydrolase</keyword>
<dbReference type="Pfam" id="PF00561">
    <property type="entry name" value="Abhydrolase_1"/>
    <property type="match status" value="1"/>
</dbReference>
<dbReference type="PANTHER" id="PTHR43433">
    <property type="entry name" value="HYDROLASE, ALPHA/BETA FOLD FAMILY PROTEIN"/>
    <property type="match status" value="1"/>
</dbReference>
<dbReference type="RefSeq" id="WP_220219785.1">
    <property type="nucleotide sequence ID" value="NZ_CP048268.1"/>
</dbReference>
<organism evidence="2 3">
    <name type="scientific">Lactobacillus panisapium</name>
    <dbReference type="NCBI Taxonomy" id="2012495"/>
    <lineage>
        <taxon>Bacteria</taxon>
        <taxon>Bacillati</taxon>
        <taxon>Bacillota</taxon>
        <taxon>Bacilli</taxon>
        <taxon>Lactobacillales</taxon>
        <taxon>Lactobacillaceae</taxon>
        <taxon>Lactobacillus</taxon>
    </lineage>
</organism>
<dbReference type="PANTHER" id="PTHR43433:SF10">
    <property type="entry name" value="AB HYDROLASE-1 DOMAIN-CONTAINING PROTEIN"/>
    <property type="match status" value="1"/>
</dbReference>
<dbReference type="InterPro" id="IPR029058">
    <property type="entry name" value="AB_hydrolase_fold"/>
</dbReference>
<dbReference type="GO" id="GO:0016787">
    <property type="term" value="F:hydrolase activity"/>
    <property type="evidence" value="ECO:0007669"/>
    <property type="project" value="UniProtKB-KW"/>
</dbReference>
<evidence type="ECO:0000313" key="3">
    <source>
        <dbReference type="Proteomes" id="UP000826550"/>
    </source>
</evidence>
<dbReference type="EMBL" id="CP048268">
    <property type="protein sequence ID" value="QYN52963.1"/>
    <property type="molecule type" value="Genomic_DNA"/>
</dbReference>
<protein>
    <submittedName>
        <fullName evidence="2">Alpha/beta hydrolase</fullName>
    </submittedName>
</protein>
<dbReference type="InterPro" id="IPR050471">
    <property type="entry name" value="AB_hydrolase"/>
</dbReference>
<dbReference type="Gene3D" id="3.40.50.1820">
    <property type="entry name" value="alpha/beta hydrolase"/>
    <property type="match status" value="1"/>
</dbReference>
<feature type="domain" description="AB hydrolase-1" evidence="1">
    <location>
        <begin position="21"/>
        <end position="134"/>
    </location>
</feature>
<name>A0ABX8W9U7_9LACO</name>
<sequence>MSIFKTSDNVELNFHFYGTGKPLILITGFGGYQEVWTKQVSYLRKMGYSVLTYDHRNMGKSQRTAKGQSLERLTKDLIELLSFLKITRATFIGHSMGGSIIYNLLKIKPQIIDIAVIIDQSPYMLNTKSWHYGFMNFTLENYQDLTLLAPQVHETLHGIDSSVMTELLPAKIAYPFDRKANLDLLQEHVQLDWRKIIKRSSQKMIIFAAEKSPYYPFQFANWMAEQNPQITASIVPNCGHDIMAEVPQQFNQLLRHFLLLNHYLPQ</sequence>
<dbReference type="SUPFAM" id="SSF53474">
    <property type="entry name" value="alpha/beta-Hydrolases"/>
    <property type="match status" value="1"/>
</dbReference>
<keyword evidence="3" id="KW-1185">Reference proteome</keyword>
<proteinExistence type="predicted"/>
<dbReference type="InterPro" id="IPR000073">
    <property type="entry name" value="AB_hydrolase_1"/>
</dbReference>
<dbReference type="Proteomes" id="UP000826550">
    <property type="component" value="Chromosome"/>
</dbReference>